<evidence type="ECO:0008006" key="4">
    <source>
        <dbReference type="Google" id="ProtNLM"/>
    </source>
</evidence>
<keyword evidence="3" id="KW-1185">Reference proteome</keyword>
<feature type="region of interest" description="Disordered" evidence="1">
    <location>
        <begin position="1"/>
        <end position="27"/>
    </location>
</feature>
<dbReference type="EMBL" id="JAPQYE010000013">
    <property type="protein sequence ID" value="MCZ0730906.1"/>
    <property type="molecule type" value="Genomic_DNA"/>
</dbReference>
<dbReference type="RefSeq" id="WP_268787334.1">
    <property type="nucleotide sequence ID" value="NZ_JAPQYE010000013.1"/>
</dbReference>
<evidence type="ECO:0000313" key="3">
    <source>
        <dbReference type="Proteomes" id="UP001084650"/>
    </source>
</evidence>
<evidence type="ECO:0000313" key="2">
    <source>
        <dbReference type="EMBL" id="MCZ0730906.1"/>
    </source>
</evidence>
<evidence type="ECO:0000256" key="1">
    <source>
        <dbReference type="SAM" id="MobiDB-lite"/>
    </source>
</evidence>
<name>A0ABT4HL27_MYCIR</name>
<protein>
    <recommendedName>
        <fullName evidence="4">Antitoxin</fullName>
    </recommendedName>
</protein>
<accession>A0ABT4HL27</accession>
<comment type="caution">
    <text evidence="2">The sequence shown here is derived from an EMBL/GenBank/DDBJ whole genome shotgun (WGS) entry which is preliminary data.</text>
</comment>
<proteinExistence type="predicted"/>
<organism evidence="2 3">
    <name type="scientific">Mycolicibacterium iranicum</name>
    <name type="common">Mycobacterium iranicum</name>
    <dbReference type="NCBI Taxonomy" id="912594"/>
    <lineage>
        <taxon>Bacteria</taxon>
        <taxon>Bacillati</taxon>
        <taxon>Actinomycetota</taxon>
        <taxon>Actinomycetes</taxon>
        <taxon>Mycobacteriales</taxon>
        <taxon>Mycobacteriaceae</taxon>
        <taxon>Mycolicibacterium</taxon>
    </lineage>
</organism>
<reference evidence="2" key="1">
    <citation type="submission" date="2022-12" db="EMBL/GenBank/DDBJ databases">
        <title>Whole genome sequence of Mycolicibacterium iranicum strain SBH312.</title>
        <authorList>
            <person name="Jani J."/>
            <person name="Arifin Mustapha Z."/>
            <person name="Ahmed K."/>
            <person name="Kai Ling C."/>
        </authorList>
    </citation>
    <scope>NUCLEOTIDE SEQUENCE</scope>
    <source>
        <strain evidence="2">SBH312</strain>
    </source>
</reference>
<sequence length="57" mass="6427">MVERRRKKIVVSESAVKQAGERNTKASAKLEGRVVPPGHNRSAAVKAYLAKQRQRER</sequence>
<gene>
    <name evidence="2" type="ORF">OY187_22900</name>
</gene>
<dbReference type="Proteomes" id="UP001084650">
    <property type="component" value="Unassembled WGS sequence"/>
</dbReference>